<dbReference type="EMBL" id="AGNL01015474">
    <property type="protein sequence ID" value="EJK65783.1"/>
    <property type="molecule type" value="Genomic_DNA"/>
</dbReference>
<accession>K0SHZ9</accession>
<proteinExistence type="predicted"/>
<evidence type="ECO:0000313" key="2">
    <source>
        <dbReference type="Proteomes" id="UP000266841"/>
    </source>
</evidence>
<gene>
    <name evidence="1" type="ORF">THAOC_13326</name>
</gene>
<name>K0SHZ9_THAOC</name>
<keyword evidence="2" id="KW-1185">Reference proteome</keyword>
<dbReference type="AlphaFoldDB" id="K0SHZ9"/>
<reference evidence="1 2" key="1">
    <citation type="journal article" date="2012" name="Genome Biol.">
        <title>Genome and low-iron response of an oceanic diatom adapted to chronic iron limitation.</title>
        <authorList>
            <person name="Lommer M."/>
            <person name="Specht M."/>
            <person name="Roy A.S."/>
            <person name="Kraemer L."/>
            <person name="Andreson R."/>
            <person name="Gutowska M.A."/>
            <person name="Wolf J."/>
            <person name="Bergner S.V."/>
            <person name="Schilhabel M.B."/>
            <person name="Klostermeier U.C."/>
            <person name="Beiko R.G."/>
            <person name="Rosenstiel P."/>
            <person name="Hippler M."/>
            <person name="Laroche J."/>
        </authorList>
    </citation>
    <scope>NUCLEOTIDE SEQUENCE [LARGE SCALE GENOMIC DNA]</scope>
    <source>
        <strain evidence="1 2">CCMP1005</strain>
    </source>
</reference>
<comment type="caution">
    <text evidence="1">The sequence shown here is derived from an EMBL/GenBank/DDBJ whole genome shotgun (WGS) entry which is preliminary data.</text>
</comment>
<sequence length="88" mass="10259">MIGDSEDSSIQCRAVSSRRNCVASFCRRRARWLPLRPNDWLDFGKILLRRYYVAAACFLASRRVPRKHYCLKRIEREKCCGTGSSSTR</sequence>
<organism evidence="1 2">
    <name type="scientific">Thalassiosira oceanica</name>
    <name type="common">Marine diatom</name>
    <dbReference type="NCBI Taxonomy" id="159749"/>
    <lineage>
        <taxon>Eukaryota</taxon>
        <taxon>Sar</taxon>
        <taxon>Stramenopiles</taxon>
        <taxon>Ochrophyta</taxon>
        <taxon>Bacillariophyta</taxon>
        <taxon>Coscinodiscophyceae</taxon>
        <taxon>Thalassiosirophycidae</taxon>
        <taxon>Thalassiosirales</taxon>
        <taxon>Thalassiosiraceae</taxon>
        <taxon>Thalassiosira</taxon>
    </lineage>
</organism>
<dbReference type="Proteomes" id="UP000266841">
    <property type="component" value="Unassembled WGS sequence"/>
</dbReference>
<evidence type="ECO:0000313" key="1">
    <source>
        <dbReference type="EMBL" id="EJK65783.1"/>
    </source>
</evidence>
<protein>
    <submittedName>
        <fullName evidence="1">Uncharacterized protein</fullName>
    </submittedName>
</protein>